<dbReference type="AlphaFoldDB" id="A0A9N9DL32"/>
<accession>A0A9N9DL32</accession>
<protein>
    <submittedName>
        <fullName evidence="1">3621_t:CDS:1</fullName>
    </submittedName>
</protein>
<comment type="caution">
    <text evidence="1">The sequence shown here is derived from an EMBL/GenBank/DDBJ whole genome shotgun (WGS) entry which is preliminary data.</text>
</comment>
<dbReference type="InterPro" id="IPR031248">
    <property type="entry name" value="RNF213"/>
</dbReference>
<dbReference type="GO" id="GO:0004842">
    <property type="term" value="F:ubiquitin-protein transferase activity"/>
    <property type="evidence" value="ECO:0007669"/>
    <property type="project" value="InterPro"/>
</dbReference>
<evidence type="ECO:0000313" key="2">
    <source>
        <dbReference type="Proteomes" id="UP000789342"/>
    </source>
</evidence>
<evidence type="ECO:0000313" key="1">
    <source>
        <dbReference type="EMBL" id="CAG8640304.1"/>
    </source>
</evidence>
<sequence length="511" mass="60412">MAENPITSIVRLDTMEKRRLWECEFTQRYITSQVINAHGTATEFQKVVRNVQHKLEREINETLGDKDCHDNFYPRIWRRTTEASFENLRAYCARYQNFAIEFPILSLFFEYEERLSLLKNLLPIVKFVRILSSKLSFRLKREDTLHFTFNRFLDNEGPSTRNFKKDFENFSNAWNLIRPHITRYKCQEFIKSMPEMNGNISVSYALVEQENESLYICGAIEYLVNLQNLFLQRVSTIKPCRYKIKSLSLSEARDDNIINYEWNPQLLSHSRHDLRLGHGHRIQYELCKIETELAHSLIFNKVYLNEGHKSFWLDTFTYHLELFSNYPTILSEIRELIPQEVISADKLEISLTENPTELLSELEILLCFLKQTSGDREMKIIDYLSKWMKLSALTGNDQFCKMVKGLRLKHVISLYEVVEGEVAELEIESLDEKYKDNLSKLLQDEIMAGVDFERSHGVGRNRIRKLGIPHEAFATALKRFMFRHLLFERFSEKDKLADYLAEETIIDCWQA</sequence>
<dbReference type="EMBL" id="CAJVPV010009306">
    <property type="protein sequence ID" value="CAG8640304.1"/>
    <property type="molecule type" value="Genomic_DNA"/>
</dbReference>
<proteinExistence type="predicted"/>
<dbReference type="GO" id="GO:0016887">
    <property type="term" value="F:ATP hydrolysis activity"/>
    <property type="evidence" value="ECO:0007669"/>
    <property type="project" value="InterPro"/>
</dbReference>
<reference evidence="1" key="1">
    <citation type="submission" date="2021-06" db="EMBL/GenBank/DDBJ databases">
        <authorList>
            <person name="Kallberg Y."/>
            <person name="Tangrot J."/>
            <person name="Rosling A."/>
        </authorList>
    </citation>
    <scope>NUCLEOTIDE SEQUENCE</scope>
    <source>
        <strain evidence="1">CL551</strain>
    </source>
</reference>
<keyword evidence="2" id="KW-1185">Reference proteome</keyword>
<dbReference type="OrthoDB" id="2430032at2759"/>
<organism evidence="1 2">
    <name type="scientific">Acaulospora morrowiae</name>
    <dbReference type="NCBI Taxonomy" id="94023"/>
    <lineage>
        <taxon>Eukaryota</taxon>
        <taxon>Fungi</taxon>
        <taxon>Fungi incertae sedis</taxon>
        <taxon>Mucoromycota</taxon>
        <taxon>Glomeromycotina</taxon>
        <taxon>Glomeromycetes</taxon>
        <taxon>Diversisporales</taxon>
        <taxon>Acaulosporaceae</taxon>
        <taxon>Acaulospora</taxon>
    </lineage>
</organism>
<name>A0A9N9DL32_9GLOM</name>
<gene>
    <name evidence="1" type="ORF">AMORRO_LOCUS9487</name>
</gene>
<dbReference type="PANTHER" id="PTHR22605:SF1">
    <property type="entry name" value="RZ-TYPE DOMAIN-CONTAINING PROTEIN"/>
    <property type="match status" value="1"/>
</dbReference>
<dbReference type="Proteomes" id="UP000789342">
    <property type="component" value="Unassembled WGS sequence"/>
</dbReference>
<dbReference type="PANTHER" id="PTHR22605">
    <property type="entry name" value="RZ-TYPE DOMAIN-CONTAINING PROTEIN"/>
    <property type="match status" value="1"/>
</dbReference>